<dbReference type="PANTHER" id="PTHR30595">
    <property type="entry name" value="GLPR-RELATED TRANSCRIPTIONAL REPRESSOR"/>
    <property type="match status" value="1"/>
</dbReference>
<evidence type="ECO:0000256" key="1">
    <source>
        <dbReference type="SAM" id="MobiDB-lite"/>
    </source>
</evidence>
<sequence>MVDKRANQFTKEDVDQIIKDEIQEGEGIEFKGQLPTKKGTSDPWQSGKGNISEYARDVILEEVIAFGNSYGGTVFLGVAESRDHPARAKEIFALRDCHDLADRIRKQCRDCIEPQIPIIECAGVATEKDGSGVVVIRVERSWLGPHRHKSTKECYVRRADRSEKLTMREIQDLTLQLNRALTTVDNRLKDRQLLFSENFKIFSSASEQAFGIRGTALPLHPVNVDRVHNREEIRPELKSFNASVGDLGTYPLCIPFHLHSYRPILRGTRGVGGTDHCLVSFETYSDGMIELTHLRKKDEYFQPFHLAASWAWSLFANVLFQVEKYRALLGSESLEFAFDIEIDAKNCQLGGLINFGYFDSVSQNLPQGTTIFPRYPIGPKEEFRSLHNIFIRDFLNSAGLNLNADINIDLNAPS</sequence>
<protein>
    <submittedName>
        <fullName evidence="3">ATP-binding protein</fullName>
    </submittedName>
</protein>
<name>A0ABU3K9E1_9BACT</name>
<feature type="domain" description="Schlafen AlbA-2" evidence="2">
    <location>
        <begin position="24"/>
        <end position="165"/>
    </location>
</feature>
<dbReference type="InterPro" id="IPR007421">
    <property type="entry name" value="Schlafen_AlbA_2_dom"/>
</dbReference>
<dbReference type="Pfam" id="PF04326">
    <property type="entry name" value="SLFN_AlbA_2"/>
    <property type="match status" value="1"/>
</dbReference>
<dbReference type="EMBL" id="JAQOUE010000001">
    <property type="protein sequence ID" value="MDT7042923.1"/>
    <property type="molecule type" value="Genomic_DNA"/>
</dbReference>
<keyword evidence="4" id="KW-1185">Reference proteome</keyword>
<accession>A0ABU3K9E1</accession>
<keyword evidence="3" id="KW-0067">ATP-binding</keyword>
<organism evidence="3 4">
    <name type="scientific">Candidatus Nitronereus thalassa</name>
    <dbReference type="NCBI Taxonomy" id="3020898"/>
    <lineage>
        <taxon>Bacteria</taxon>
        <taxon>Pseudomonadati</taxon>
        <taxon>Nitrospirota</taxon>
        <taxon>Nitrospiria</taxon>
        <taxon>Nitrospirales</taxon>
        <taxon>Nitrospiraceae</taxon>
        <taxon>Candidatus Nitronereus</taxon>
    </lineage>
</organism>
<evidence type="ECO:0000313" key="3">
    <source>
        <dbReference type="EMBL" id="MDT7042923.1"/>
    </source>
</evidence>
<evidence type="ECO:0000313" key="4">
    <source>
        <dbReference type="Proteomes" id="UP001250932"/>
    </source>
</evidence>
<dbReference type="PANTHER" id="PTHR30595:SF6">
    <property type="entry name" value="SCHLAFEN ALBA-2 DOMAIN-CONTAINING PROTEIN"/>
    <property type="match status" value="1"/>
</dbReference>
<feature type="region of interest" description="Disordered" evidence="1">
    <location>
        <begin position="29"/>
        <end position="48"/>
    </location>
</feature>
<gene>
    <name evidence="3" type="ORF">PPG34_11210</name>
</gene>
<dbReference type="Proteomes" id="UP001250932">
    <property type="component" value="Unassembled WGS sequence"/>
</dbReference>
<reference evidence="3 4" key="1">
    <citation type="journal article" date="2023" name="ISME J.">
        <title>Cultivation and genomic characterization of novel and ubiquitous marine nitrite-oxidizing bacteria from the Nitrospirales.</title>
        <authorList>
            <person name="Mueller A.J."/>
            <person name="Daebeler A."/>
            <person name="Herbold C.W."/>
            <person name="Kirkegaard R.H."/>
            <person name="Daims H."/>
        </authorList>
    </citation>
    <scope>NUCLEOTIDE SEQUENCE [LARGE SCALE GENOMIC DNA]</scope>
    <source>
        <strain evidence="3 4">EB</strain>
    </source>
</reference>
<comment type="caution">
    <text evidence="3">The sequence shown here is derived from an EMBL/GenBank/DDBJ whole genome shotgun (WGS) entry which is preliminary data.</text>
</comment>
<keyword evidence="3" id="KW-0547">Nucleotide-binding</keyword>
<dbReference type="GO" id="GO:0005524">
    <property type="term" value="F:ATP binding"/>
    <property type="evidence" value="ECO:0007669"/>
    <property type="project" value="UniProtKB-KW"/>
</dbReference>
<dbReference type="InterPro" id="IPR038461">
    <property type="entry name" value="Schlafen_AlbA_2_dom_sf"/>
</dbReference>
<evidence type="ECO:0000259" key="2">
    <source>
        <dbReference type="Pfam" id="PF04326"/>
    </source>
</evidence>
<proteinExistence type="predicted"/>
<dbReference type="RefSeq" id="WP_313833390.1">
    <property type="nucleotide sequence ID" value="NZ_JAQOUE010000001.1"/>
</dbReference>
<dbReference type="Gene3D" id="3.30.950.30">
    <property type="entry name" value="Schlafen, AAA domain"/>
    <property type="match status" value="1"/>
</dbReference>